<dbReference type="PANTHER" id="PTHR30349:SF64">
    <property type="entry name" value="PROPHAGE INTEGRASE INTD-RELATED"/>
    <property type="match status" value="1"/>
</dbReference>
<dbReference type="Gene3D" id="1.10.443.10">
    <property type="entry name" value="Intergrase catalytic core"/>
    <property type="match status" value="1"/>
</dbReference>
<dbReference type="SUPFAM" id="SSF56349">
    <property type="entry name" value="DNA breaking-rejoining enzymes"/>
    <property type="match status" value="1"/>
</dbReference>
<dbReference type="PROSITE" id="PS51898">
    <property type="entry name" value="TYR_RECOMBINASE"/>
    <property type="match status" value="1"/>
</dbReference>
<reference evidence="3" key="1">
    <citation type="submission" date="2021-01" db="EMBL/GenBank/DDBJ databases">
        <title>Whole genome shotgun sequence of Actinoplanes capillaceus NBRC 16408.</title>
        <authorList>
            <person name="Komaki H."/>
            <person name="Tamura T."/>
        </authorList>
    </citation>
    <scope>NUCLEOTIDE SEQUENCE [LARGE SCALE GENOMIC DNA]</scope>
    <source>
        <strain evidence="3">NBRC 16408</strain>
    </source>
</reference>
<dbReference type="InterPro" id="IPR013762">
    <property type="entry name" value="Integrase-like_cat_sf"/>
</dbReference>
<proteinExistence type="predicted"/>
<organism evidence="3">
    <name type="scientific">Actinoplanes campanulatus</name>
    <dbReference type="NCBI Taxonomy" id="113559"/>
    <lineage>
        <taxon>Bacteria</taxon>
        <taxon>Bacillati</taxon>
        <taxon>Actinomycetota</taxon>
        <taxon>Actinomycetes</taxon>
        <taxon>Micromonosporales</taxon>
        <taxon>Micromonosporaceae</taxon>
        <taxon>Actinoplanes</taxon>
    </lineage>
</organism>
<gene>
    <name evidence="3" type="ORF">Aca07nite_28040</name>
</gene>
<dbReference type="InterPro" id="IPR050090">
    <property type="entry name" value="Tyrosine_recombinase_XerCD"/>
</dbReference>
<sequence>MSTFDVRVHSVLVNKLAKGASYTVRWVVAGKPFRDTFATRALADSYRSKLVVAQREGIAFDETCGLPEPMARALNARSWYDHAIAYVDVKWPRASAKHRKGIAEALATVTPALLSTSRGVPSDKAIRAALYGWSFNKARRDAGDPPAELAAAVRWLESNTVDLSALTDAALIRKALDAIALRMKDGGAASASTIARKRAIFSGALKYAVELRLLEVHPLSLVSWIAPKHDDEVDRKAVVNPAQARALLAAVRDCTPELVAFFGCMYYAALRPEEVLNLREDEYERPKANGGWGVLHLTGSTVAVGHGWGDEDGTIERRGLKHRAKSATRPVPAPPPLCALLDHHIAKYKPAPDGRLFVTRRGPGGRYVPTLGQPIPSNSYGKAWRDAREATLTPAQLRSPMAKRPYDLRHAAVSLWLNAGVPATQVAEWAGHSVHVLMRVYAKCIYGQDEASRRRVEAALGAPEMSDQDAA</sequence>
<keyword evidence="1" id="KW-0233">DNA recombination</keyword>
<evidence type="ECO:0000313" key="3">
    <source>
        <dbReference type="EMBL" id="GID45529.1"/>
    </source>
</evidence>
<name>A0ABQ3WH11_9ACTN</name>
<dbReference type="InterPro" id="IPR011010">
    <property type="entry name" value="DNA_brk_join_enz"/>
</dbReference>
<comment type="caution">
    <text evidence="3">The sequence shown here is derived from an EMBL/GenBank/DDBJ whole genome shotgun (WGS) entry which is preliminary data.</text>
</comment>
<accession>A0ABQ3WH11</accession>
<protein>
    <submittedName>
        <fullName evidence="3">Site-specific integrase</fullName>
    </submittedName>
</protein>
<dbReference type="RefSeq" id="WP_204296023.1">
    <property type="nucleotide sequence ID" value="NZ_BAAAGQ010000041.1"/>
</dbReference>
<evidence type="ECO:0000259" key="2">
    <source>
        <dbReference type="PROSITE" id="PS51898"/>
    </source>
</evidence>
<evidence type="ECO:0000256" key="1">
    <source>
        <dbReference type="ARBA" id="ARBA00023172"/>
    </source>
</evidence>
<dbReference type="InterPro" id="IPR002104">
    <property type="entry name" value="Integrase_catalytic"/>
</dbReference>
<dbReference type="EMBL" id="BOMF01000055">
    <property type="protein sequence ID" value="GID45529.1"/>
    <property type="molecule type" value="Genomic_DNA"/>
</dbReference>
<feature type="domain" description="Tyr recombinase" evidence="2">
    <location>
        <begin position="234"/>
        <end position="455"/>
    </location>
</feature>
<dbReference type="PANTHER" id="PTHR30349">
    <property type="entry name" value="PHAGE INTEGRASE-RELATED"/>
    <property type="match status" value="1"/>
</dbReference>